<organism evidence="1 2">
    <name type="scientific">Paraburkholderia rhynchosiae</name>
    <dbReference type="NCBI Taxonomy" id="487049"/>
    <lineage>
        <taxon>Bacteria</taxon>
        <taxon>Pseudomonadati</taxon>
        <taxon>Pseudomonadota</taxon>
        <taxon>Betaproteobacteria</taxon>
        <taxon>Burkholderiales</taxon>
        <taxon>Burkholderiaceae</taxon>
        <taxon>Paraburkholderia</taxon>
    </lineage>
</organism>
<accession>A0ABX4UUH5</accession>
<comment type="caution">
    <text evidence="1">The sequence shown here is derived from an EMBL/GenBank/DDBJ whole genome shotgun (WGS) entry which is preliminary data.</text>
</comment>
<evidence type="ECO:0000313" key="1">
    <source>
        <dbReference type="EMBL" id="PMS17577.1"/>
    </source>
</evidence>
<sequence>MFTKPKRFQFVQEAAAQILDSAMPSGCAVTICARRGGLACADQCDDTLFKLLMMETSKGADCLSHQATMKGLELAIGDLAKVLDAVDMEADWSLEEREQASTPLPSPGM</sequence>
<keyword evidence="2" id="KW-1185">Reference proteome</keyword>
<proteinExistence type="predicted"/>
<dbReference type="RefSeq" id="WP_102636782.1">
    <property type="nucleotide sequence ID" value="NZ_CADIJZ010000073.1"/>
</dbReference>
<protein>
    <submittedName>
        <fullName evidence="1">Uncharacterized protein</fullName>
    </submittedName>
</protein>
<dbReference type="Proteomes" id="UP000235659">
    <property type="component" value="Unassembled WGS sequence"/>
</dbReference>
<name>A0ABX4UUH5_9BURK</name>
<gene>
    <name evidence="1" type="ORF">C0Z16_36465</name>
</gene>
<evidence type="ECO:0000313" key="2">
    <source>
        <dbReference type="Proteomes" id="UP000235659"/>
    </source>
</evidence>
<dbReference type="EMBL" id="PNXY01000074">
    <property type="protein sequence ID" value="PMS17577.1"/>
    <property type="molecule type" value="Genomic_DNA"/>
</dbReference>
<reference evidence="1 2" key="1">
    <citation type="submission" date="2018-01" db="EMBL/GenBank/DDBJ databases">
        <title>Whole genome analyses suggest that Burkholderia sensu lato contains two further novel genera in the rhizoxinica-symbiotica group Mycetohabitans gen. nov., and Trinickia gen. nov.: implications for the evolution of diazotrophy and nodulation in the Burkholderiaceae.</title>
        <authorList>
            <person name="Estrada-de los Santos P."/>
            <person name="Palmer M."/>
            <person name="Chavez-Ramirez B."/>
            <person name="Beukes C."/>
            <person name="Steenkamp E.T."/>
            <person name="Hirsch A.M."/>
            <person name="Manyaka P."/>
            <person name="Maluk M."/>
            <person name="Lafos M."/>
            <person name="Crook M."/>
            <person name="Gross E."/>
            <person name="Simon M.F."/>
            <person name="Bueno dos Reis Junior F."/>
            <person name="Poole P.S."/>
            <person name="Venter S.N."/>
            <person name="James E.K."/>
        </authorList>
    </citation>
    <scope>NUCLEOTIDE SEQUENCE [LARGE SCALE GENOMIC DNA]</scope>
    <source>
        <strain evidence="1 2">WSM 3937</strain>
    </source>
</reference>